<evidence type="ECO:0000256" key="1">
    <source>
        <dbReference type="SAM" id="Phobius"/>
    </source>
</evidence>
<name>A0A8B3CKP5_9LEPT</name>
<dbReference type="EMBL" id="QHCS01000008">
    <property type="protein sequence ID" value="RHX83555.1"/>
    <property type="molecule type" value="Genomic_DNA"/>
</dbReference>
<reference evidence="3" key="1">
    <citation type="submission" date="2018-05" db="EMBL/GenBank/DDBJ databases">
        <title>Leptospira yasudae sp. nov. and Leptospira stimsonii sp. nov., two pathogenic species of the genus Leptospira isolated from environmental sources.</title>
        <authorList>
            <person name="Casanovas-Massana A."/>
            <person name="Hamond C."/>
            <person name="Santos L.A."/>
            <person name="Hacker K.P."/>
            <person name="Balassiano I."/>
            <person name="Medeiros M.A."/>
            <person name="Reis M.G."/>
            <person name="Ko A.I."/>
            <person name="Wunder E.A."/>
        </authorList>
    </citation>
    <scope>NUCLEOTIDE SEQUENCE [LARGE SCALE GENOMIC DNA]</scope>
    <source>
        <strain evidence="3">AMB6-RJ</strain>
    </source>
</reference>
<proteinExistence type="predicted"/>
<feature type="transmembrane region" description="Helical" evidence="1">
    <location>
        <begin position="29"/>
        <end position="48"/>
    </location>
</feature>
<dbReference type="Proteomes" id="UP000266669">
    <property type="component" value="Unassembled WGS sequence"/>
</dbReference>
<feature type="transmembrane region" description="Helical" evidence="1">
    <location>
        <begin position="181"/>
        <end position="201"/>
    </location>
</feature>
<dbReference type="RefSeq" id="WP_118983789.1">
    <property type="nucleotide sequence ID" value="NZ_QHCS01000008.1"/>
</dbReference>
<organism evidence="2 3">
    <name type="scientific">Leptospira stimsonii</name>
    <dbReference type="NCBI Taxonomy" id="2202203"/>
    <lineage>
        <taxon>Bacteria</taxon>
        <taxon>Pseudomonadati</taxon>
        <taxon>Spirochaetota</taxon>
        <taxon>Spirochaetia</taxon>
        <taxon>Leptospirales</taxon>
        <taxon>Leptospiraceae</taxon>
        <taxon>Leptospira</taxon>
    </lineage>
</organism>
<feature type="transmembrane region" description="Helical" evidence="1">
    <location>
        <begin position="151"/>
        <end position="169"/>
    </location>
</feature>
<gene>
    <name evidence="2" type="ORF">DLM78_21425</name>
</gene>
<comment type="caution">
    <text evidence="2">The sequence shown here is derived from an EMBL/GenBank/DDBJ whole genome shotgun (WGS) entry which is preliminary data.</text>
</comment>
<keyword evidence="1" id="KW-0472">Membrane</keyword>
<keyword evidence="1" id="KW-0812">Transmembrane</keyword>
<feature type="transmembrane region" description="Helical" evidence="1">
    <location>
        <begin position="124"/>
        <end position="144"/>
    </location>
</feature>
<accession>A0A8B3CKP5</accession>
<evidence type="ECO:0000313" key="3">
    <source>
        <dbReference type="Proteomes" id="UP000266669"/>
    </source>
</evidence>
<protein>
    <submittedName>
        <fullName evidence="2">Uncharacterized protein</fullName>
    </submittedName>
</protein>
<evidence type="ECO:0000313" key="2">
    <source>
        <dbReference type="EMBL" id="RHX83555.1"/>
    </source>
</evidence>
<dbReference type="AlphaFoldDB" id="A0A8B3CKP5"/>
<keyword evidence="1" id="KW-1133">Transmembrane helix</keyword>
<sequence length="209" mass="24001">MNDNKGFLNSISQLFQSIRDLFPEIRLRHFAYTVIFLFLMCVAGLFIFESVSGYFYFNRVENRVNNIKVLSSIDSNRINSDPELNKLYQQTITELQTYQIRSISSIPFEIQSSIFSDQDLWSNILKFITGASLWIIILMIALFSEDQENRIAMVTFIAFIGALFGYIGIQITSISPWVNYIGYPFGQLLVILLIAGVVSLFKKVRKSNS</sequence>